<dbReference type="PANTHER" id="PTHR39639">
    <property type="entry name" value="CHROMOSOME 16, WHOLE GENOME SHOTGUN SEQUENCE"/>
    <property type="match status" value="1"/>
</dbReference>
<reference evidence="2" key="1">
    <citation type="journal article" date="2020" name="Microorganisms">
        <title>Reliable Identification of Environmental Pseudomonas Isolates Using the rpoD Gene.</title>
        <authorList>
            <consortium name="The Broad Institute Genome Sequencing Platform"/>
            <person name="Girard L."/>
            <person name="Lood C."/>
            <person name="Rokni-Zadeh H."/>
            <person name="van Noort V."/>
            <person name="Lavigne R."/>
            <person name="De Mot R."/>
        </authorList>
    </citation>
    <scope>NUCLEOTIDE SEQUENCE</scope>
    <source>
        <strain evidence="2">BW13M1</strain>
    </source>
</reference>
<evidence type="ECO:0000259" key="1">
    <source>
        <dbReference type="Pfam" id="PF03235"/>
    </source>
</evidence>
<dbReference type="RefSeq" id="WP_186735376.1">
    <property type="nucleotide sequence ID" value="NZ_JABWRJ020000002.1"/>
</dbReference>
<dbReference type="PANTHER" id="PTHR39639:SF1">
    <property type="entry name" value="DUF262 DOMAIN-CONTAINING PROTEIN"/>
    <property type="match status" value="1"/>
</dbReference>
<organism evidence="2">
    <name type="scientific">Pseudomonas peradeniyensis</name>
    <dbReference type="NCBI Taxonomy" id="2745488"/>
    <lineage>
        <taxon>Bacteria</taxon>
        <taxon>Pseudomonadati</taxon>
        <taxon>Pseudomonadota</taxon>
        <taxon>Gammaproteobacteria</taxon>
        <taxon>Pseudomonadales</taxon>
        <taxon>Pseudomonadaceae</taxon>
        <taxon>Pseudomonas</taxon>
    </lineage>
</organism>
<feature type="domain" description="GmrSD restriction endonucleases N-terminal" evidence="1">
    <location>
        <begin position="27"/>
        <end position="174"/>
    </location>
</feature>
<dbReference type="Pfam" id="PF03235">
    <property type="entry name" value="GmrSD_N"/>
    <property type="match status" value="1"/>
</dbReference>
<comment type="caution">
    <text evidence="2">The sequence shown here is derived from an EMBL/GenBank/DDBJ whole genome shotgun (WGS) entry which is preliminary data.</text>
</comment>
<dbReference type="AlphaFoldDB" id="A0A923K2W4"/>
<reference evidence="2" key="2">
    <citation type="submission" date="2020-07" db="EMBL/GenBank/DDBJ databases">
        <authorList>
            <person name="Lood C."/>
            <person name="Girard L."/>
        </authorList>
    </citation>
    <scope>NUCLEOTIDE SEQUENCE</scope>
    <source>
        <strain evidence="2">BW13M1</strain>
    </source>
</reference>
<evidence type="ECO:0000313" key="2">
    <source>
        <dbReference type="EMBL" id="MBC3448944.1"/>
    </source>
</evidence>
<dbReference type="InterPro" id="IPR004919">
    <property type="entry name" value="GmrSD_N"/>
</dbReference>
<dbReference type="EMBL" id="JABWRJ010000050">
    <property type="protein sequence ID" value="MBC3448944.1"/>
    <property type="molecule type" value="Genomic_DNA"/>
</dbReference>
<name>A0A923K2W4_9PSED</name>
<gene>
    <name evidence="2" type="ORF">HU751_24485</name>
</gene>
<accession>A0A923K2W4</accession>
<sequence>MSREIFDIRTMDAKPLTWWRSRRNKIDMAPPYQRKGRLWSQTDKGYLIDSILNGFDIPKLYMADFTVSEISKLNSSRLPYAIIDGKQRFEAIFDFFDGKVVLNEDFIFKADPSLKLGGLSYKDLVANHYEVAELFETFNLTIMGVHAASEEPINELFVRLNRSKPLAGAEIRNAMSGPVPEIIRRVSEHEFFTECIAFSVKRGAELNTAAKILQFEYAEKPVDTKKRVLDEFVGKIESEQDKKLLELATRRVNETLDVMSEVFLPRDKLLSSAGIVPVYYWLCRMQNTDSHHLVREFLVDFESKRKINRSEMSSIGSGLESLSSEESSRFVMYDNLNRSTNDLGSHMGRFKILNEAFELWKKVQGY</sequence>
<proteinExistence type="predicted"/>
<protein>
    <submittedName>
        <fullName evidence="2">DUF262 domain-containing protein</fullName>
    </submittedName>
</protein>